<dbReference type="AlphaFoldDB" id="A0A6N7Z138"/>
<dbReference type="GO" id="GO:0016787">
    <property type="term" value="F:hydrolase activity"/>
    <property type="evidence" value="ECO:0007669"/>
    <property type="project" value="UniProtKB-KW"/>
</dbReference>
<dbReference type="InterPro" id="IPR023214">
    <property type="entry name" value="HAD_sf"/>
</dbReference>
<proteinExistence type="predicted"/>
<sequence length="163" mass="18094">MGVALGEFEPHYWAFRDRYDRGCSDLEYWSAIGAELGVPVDESTSDTLTRIDIEGWSTLEPSTVELITALAIADKALALLSNAPVSFARHAEKQDWAKNFRVLLFSGDVGVAKPDPEIFKLLLERLDVPADECVFFDDRESNVEGARAAGLQAFQWRGRPAAF</sequence>
<protein>
    <submittedName>
        <fullName evidence="1">HAD-IA family hydrolase</fullName>
    </submittedName>
</protein>
<dbReference type="InterPro" id="IPR006439">
    <property type="entry name" value="HAD-SF_hydro_IA"/>
</dbReference>
<dbReference type="PRINTS" id="PR00413">
    <property type="entry name" value="HADHALOGNASE"/>
</dbReference>
<dbReference type="PANTHER" id="PTHR43611">
    <property type="entry name" value="ALPHA-D-GLUCOSE 1-PHOSPHATE PHOSPHATASE"/>
    <property type="match status" value="1"/>
</dbReference>
<gene>
    <name evidence="1" type="ORF">GKO32_29265</name>
</gene>
<name>A0A6N7Z138_9PSEU</name>
<keyword evidence="1" id="KW-0378">Hydrolase</keyword>
<evidence type="ECO:0000313" key="2">
    <source>
        <dbReference type="Proteomes" id="UP000440096"/>
    </source>
</evidence>
<dbReference type="Gene3D" id="3.40.50.1000">
    <property type="entry name" value="HAD superfamily/HAD-like"/>
    <property type="match status" value="1"/>
</dbReference>
<dbReference type="NCBIfam" id="TIGR01509">
    <property type="entry name" value="HAD-SF-IA-v3"/>
    <property type="match status" value="1"/>
</dbReference>
<keyword evidence="2" id="KW-1185">Reference proteome</keyword>
<comment type="caution">
    <text evidence="1">The sequence shown here is derived from an EMBL/GenBank/DDBJ whole genome shotgun (WGS) entry which is preliminary data.</text>
</comment>
<dbReference type="EMBL" id="WMBA01000059">
    <property type="protein sequence ID" value="MTD58038.1"/>
    <property type="molecule type" value="Genomic_DNA"/>
</dbReference>
<evidence type="ECO:0000313" key="1">
    <source>
        <dbReference type="EMBL" id="MTD58038.1"/>
    </source>
</evidence>
<dbReference type="InterPro" id="IPR036412">
    <property type="entry name" value="HAD-like_sf"/>
</dbReference>
<dbReference type="OrthoDB" id="9797415at2"/>
<dbReference type="NCBIfam" id="TIGR01549">
    <property type="entry name" value="HAD-SF-IA-v1"/>
    <property type="match status" value="1"/>
</dbReference>
<dbReference type="SUPFAM" id="SSF56784">
    <property type="entry name" value="HAD-like"/>
    <property type="match status" value="1"/>
</dbReference>
<accession>A0A6N7Z138</accession>
<dbReference type="PANTHER" id="PTHR43611:SF3">
    <property type="entry name" value="FLAVIN MONONUCLEOTIDE HYDROLASE 1, CHLOROPLATIC"/>
    <property type="match status" value="1"/>
</dbReference>
<organism evidence="1 2">
    <name type="scientific">Amycolatopsis pithecellobii</name>
    <dbReference type="NCBI Taxonomy" id="664692"/>
    <lineage>
        <taxon>Bacteria</taxon>
        <taxon>Bacillati</taxon>
        <taxon>Actinomycetota</taxon>
        <taxon>Actinomycetes</taxon>
        <taxon>Pseudonocardiales</taxon>
        <taxon>Pseudonocardiaceae</taxon>
        <taxon>Amycolatopsis</taxon>
    </lineage>
</organism>
<dbReference type="Pfam" id="PF00702">
    <property type="entry name" value="Hydrolase"/>
    <property type="match status" value="1"/>
</dbReference>
<dbReference type="Proteomes" id="UP000440096">
    <property type="component" value="Unassembled WGS sequence"/>
</dbReference>
<reference evidence="1 2" key="1">
    <citation type="submission" date="2019-11" db="EMBL/GenBank/DDBJ databases">
        <title>Draft genome of Amycolatopsis RM579.</title>
        <authorList>
            <person name="Duangmal K."/>
            <person name="Mingma R."/>
        </authorList>
    </citation>
    <scope>NUCLEOTIDE SEQUENCE [LARGE SCALE GENOMIC DNA]</scope>
    <source>
        <strain evidence="1 2">RM579</strain>
    </source>
</reference>
<dbReference type="CDD" id="cd02603">
    <property type="entry name" value="HAD_sEH-N_like"/>
    <property type="match status" value="1"/>
</dbReference>